<dbReference type="EMBL" id="BARW01007944">
    <property type="protein sequence ID" value="GAI78347.1"/>
    <property type="molecule type" value="Genomic_DNA"/>
</dbReference>
<feature type="non-terminal residue" evidence="1">
    <location>
        <position position="1"/>
    </location>
</feature>
<protein>
    <submittedName>
        <fullName evidence="1">Uncharacterized protein</fullName>
    </submittedName>
</protein>
<evidence type="ECO:0000313" key="1">
    <source>
        <dbReference type="EMBL" id="GAI78347.1"/>
    </source>
</evidence>
<gene>
    <name evidence="1" type="ORF">S12H4_16430</name>
</gene>
<proteinExistence type="predicted"/>
<dbReference type="AlphaFoldDB" id="X1RC68"/>
<sequence length="175" mass="19174">GLDTVGQEVIEEIQADVATLKADVDAVKAEVDREFSHRSYIFPDMASDIDLTCTFTSGAIDEFGAWAEITDSGATTLSSIAAVHALHISALRIRTTSRADKLYVIEIGYGLAADAVTILDPHGFGSGTKKIDSDEQVRFRPPVIPQGQKVYYRMKTEDILNATATVELRYHYHPV</sequence>
<reference evidence="1" key="1">
    <citation type="journal article" date="2014" name="Front. Microbiol.">
        <title>High frequency of phylogenetically diverse reductive dehalogenase-homologous genes in deep subseafloor sedimentary metagenomes.</title>
        <authorList>
            <person name="Kawai M."/>
            <person name="Futagami T."/>
            <person name="Toyoda A."/>
            <person name="Takaki Y."/>
            <person name="Nishi S."/>
            <person name="Hori S."/>
            <person name="Arai W."/>
            <person name="Tsubouchi T."/>
            <person name="Morono Y."/>
            <person name="Uchiyama I."/>
            <person name="Ito T."/>
            <person name="Fujiyama A."/>
            <person name="Inagaki F."/>
            <person name="Takami H."/>
        </authorList>
    </citation>
    <scope>NUCLEOTIDE SEQUENCE</scope>
    <source>
        <strain evidence="1">Expedition CK06-06</strain>
    </source>
</reference>
<comment type="caution">
    <text evidence="1">The sequence shown here is derived from an EMBL/GenBank/DDBJ whole genome shotgun (WGS) entry which is preliminary data.</text>
</comment>
<accession>X1RC68</accession>
<organism evidence="1">
    <name type="scientific">marine sediment metagenome</name>
    <dbReference type="NCBI Taxonomy" id="412755"/>
    <lineage>
        <taxon>unclassified sequences</taxon>
        <taxon>metagenomes</taxon>
        <taxon>ecological metagenomes</taxon>
    </lineage>
</organism>
<name>X1RC68_9ZZZZ</name>